<evidence type="ECO:0000313" key="2">
    <source>
        <dbReference type="Proteomes" id="UP001500394"/>
    </source>
</evidence>
<sequence>MPHNYQIKKYVVFTAFSAVPKEIAENTQFDIYNDNGLTNDTYCRILMSKIFKLPYRLLPDFYISP</sequence>
<evidence type="ECO:0000313" key="1">
    <source>
        <dbReference type="EMBL" id="GAA4520329.1"/>
    </source>
</evidence>
<protein>
    <submittedName>
        <fullName evidence="1">Uncharacterized protein</fullName>
    </submittedName>
</protein>
<accession>A0ABP8R8M6</accession>
<dbReference type="Proteomes" id="UP001500394">
    <property type="component" value="Unassembled WGS sequence"/>
</dbReference>
<proteinExistence type="predicted"/>
<keyword evidence="2" id="KW-1185">Reference proteome</keyword>
<reference evidence="2" key="1">
    <citation type="journal article" date="2019" name="Int. J. Syst. Evol. Microbiol.">
        <title>The Global Catalogue of Microorganisms (GCM) 10K type strain sequencing project: providing services to taxonomists for standard genome sequencing and annotation.</title>
        <authorList>
            <consortium name="The Broad Institute Genomics Platform"/>
            <consortium name="The Broad Institute Genome Sequencing Center for Infectious Disease"/>
            <person name="Wu L."/>
            <person name="Ma J."/>
        </authorList>
    </citation>
    <scope>NUCLEOTIDE SEQUENCE [LARGE SCALE GENOMIC DNA]</scope>
    <source>
        <strain evidence="2">JCM 17858</strain>
    </source>
</reference>
<comment type="caution">
    <text evidence="1">The sequence shown here is derived from an EMBL/GenBank/DDBJ whole genome shotgun (WGS) entry which is preliminary data.</text>
</comment>
<gene>
    <name evidence="1" type="ORF">GCM10023173_24520</name>
</gene>
<organism evidence="1 2">
    <name type="scientific">Sphingobacterium thermophilum</name>
    <dbReference type="NCBI Taxonomy" id="768534"/>
    <lineage>
        <taxon>Bacteria</taxon>
        <taxon>Pseudomonadati</taxon>
        <taxon>Bacteroidota</taxon>
        <taxon>Sphingobacteriia</taxon>
        <taxon>Sphingobacteriales</taxon>
        <taxon>Sphingobacteriaceae</taxon>
        <taxon>Sphingobacterium</taxon>
    </lineage>
</organism>
<dbReference type="EMBL" id="BAABGR010000036">
    <property type="protein sequence ID" value="GAA4520329.1"/>
    <property type="molecule type" value="Genomic_DNA"/>
</dbReference>
<name>A0ABP8R8M6_9SPHI</name>